<comment type="pathway">
    <text evidence="1 6">Cell wall biogenesis; peptidoglycan biosynthesis.</text>
</comment>
<evidence type="ECO:0000256" key="3">
    <source>
        <dbReference type="ARBA" id="ARBA00022960"/>
    </source>
</evidence>
<dbReference type="InterPro" id="IPR038063">
    <property type="entry name" value="Transpep_catalytic_dom"/>
</dbReference>
<evidence type="ECO:0000256" key="5">
    <source>
        <dbReference type="ARBA" id="ARBA00023316"/>
    </source>
</evidence>
<protein>
    <submittedName>
        <fullName evidence="8">L,D-transpeptidase</fullName>
    </submittedName>
</protein>
<evidence type="ECO:0000256" key="6">
    <source>
        <dbReference type="PROSITE-ProRule" id="PRU01373"/>
    </source>
</evidence>
<proteinExistence type="predicted"/>
<name>A0ABX3GZX1_PAEBO</name>
<dbReference type="CDD" id="cd16913">
    <property type="entry name" value="YkuD_like"/>
    <property type="match status" value="1"/>
</dbReference>
<dbReference type="Proteomes" id="UP000187412">
    <property type="component" value="Unassembled WGS sequence"/>
</dbReference>
<dbReference type="SUPFAM" id="SSF141523">
    <property type="entry name" value="L,D-transpeptidase catalytic domain-like"/>
    <property type="match status" value="1"/>
</dbReference>
<keyword evidence="5 6" id="KW-0961">Cell wall biogenesis/degradation</keyword>
<comment type="caution">
    <text evidence="8">The sequence shown here is derived from an EMBL/GenBank/DDBJ whole genome shotgun (WGS) entry which is preliminary data.</text>
</comment>
<gene>
    <name evidence="8" type="ORF">BSK56_29025</name>
</gene>
<keyword evidence="9" id="KW-1185">Reference proteome</keyword>
<evidence type="ECO:0000256" key="1">
    <source>
        <dbReference type="ARBA" id="ARBA00004752"/>
    </source>
</evidence>
<evidence type="ECO:0000313" key="9">
    <source>
        <dbReference type="Proteomes" id="UP000187412"/>
    </source>
</evidence>
<feature type="active site" description="Proton donor/acceptor" evidence="6">
    <location>
        <position position="105"/>
    </location>
</feature>
<evidence type="ECO:0000256" key="2">
    <source>
        <dbReference type="ARBA" id="ARBA00022679"/>
    </source>
</evidence>
<organism evidence="8 9">
    <name type="scientific">Paenibacillus borealis</name>
    <dbReference type="NCBI Taxonomy" id="160799"/>
    <lineage>
        <taxon>Bacteria</taxon>
        <taxon>Bacillati</taxon>
        <taxon>Bacillota</taxon>
        <taxon>Bacilli</taxon>
        <taxon>Bacillales</taxon>
        <taxon>Paenibacillaceae</taxon>
        <taxon>Paenibacillus</taxon>
    </lineage>
</organism>
<feature type="active site" description="Nucleophile" evidence="6">
    <location>
        <position position="125"/>
    </location>
</feature>
<sequence>MGYHIRVNLNANRTKLGSLKMYNDSGALVFGPVQALGRSEYGYPWSQTDGHTPTGVYSATISKEAMPQTVKNKRSYGPSKYIIMDPVSGNALIAEQNGRSGLWIHGGDPADTGAPSYPLRPTHGCVRLSNEDQNSLIYVLSTLGGGTGKVTIAEV</sequence>
<keyword evidence="4 6" id="KW-0573">Peptidoglycan synthesis</keyword>
<keyword evidence="3 6" id="KW-0133">Cell shape</keyword>
<reference evidence="8 9" key="1">
    <citation type="submission" date="2016-10" db="EMBL/GenBank/DDBJ databases">
        <title>Paenibacillus species isolates.</title>
        <authorList>
            <person name="Beno S.M."/>
        </authorList>
    </citation>
    <scope>NUCLEOTIDE SEQUENCE [LARGE SCALE GENOMIC DNA]</scope>
    <source>
        <strain evidence="8 9">FSL H7-0744</strain>
    </source>
</reference>
<evidence type="ECO:0000256" key="4">
    <source>
        <dbReference type="ARBA" id="ARBA00022984"/>
    </source>
</evidence>
<dbReference type="PROSITE" id="PS52029">
    <property type="entry name" value="LD_TPASE"/>
    <property type="match status" value="1"/>
</dbReference>
<dbReference type="RefSeq" id="WP_076113906.1">
    <property type="nucleotide sequence ID" value="NZ_MPTB01000053.1"/>
</dbReference>
<dbReference type="Pfam" id="PF03734">
    <property type="entry name" value="YkuD"/>
    <property type="match status" value="1"/>
</dbReference>
<evidence type="ECO:0000259" key="7">
    <source>
        <dbReference type="PROSITE" id="PS52029"/>
    </source>
</evidence>
<dbReference type="InterPro" id="IPR005490">
    <property type="entry name" value="LD_TPept_cat_dom"/>
</dbReference>
<evidence type="ECO:0000313" key="8">
    <source>
        <dbReference type="EMBL" id="OMD40013.1"/>
    </source>
</evidence>
<keyword evidence="2" id="KW-0808">Transferase</keyword>
<dbReference type="EMBL" id="MPTB01000053">
    <property type="protein sequence ID" value="OMD40013.1"/>
    <property type="molecule type" value="Genomic_DNA"/>
</dbReference>
<feature type="domain" description="L,D-TPase catalytic" evidence="7">
    <location>
        <begin position="8"/>
        <end position="153"/>
    </location>
</feature>
<dbReference type="Gene3D" id="2.40.440.10">
    <property type="entry name" value="L,D-transpeptidase catalytic domain-like"/>
    <property type="match status" value="1"/>
</dbReference>
<accession>A0ABX3GZX1</accession>